<protein>
    <submittedName>
        <fullName evidence="7">Uncharacterized protein</fullName>
    </submittedName>
</protein>
<accession>A0A1G2F3M4</accession>
<dbReference type="GO" id="GO:0016787">
    <property type="term" value="F:hydrolase activity"/>
    <property type="evidence" value="ECO:0007669"/>
    <property type="project" value="UniProtKB-KW"/>
</dbReference>
<dbReference type="PANTHER" id="PTHR43694">
    <property type="entry name" value="RIBONUCLEASE J"/>
    <property type="match status" value="1"/>
</dbReference>
<dbReference type="InterPro" id="IPR036866">
    <property type="entry name" value="RibonucZ/Hydroxyglut_hydro"/>
</dbReference>
<dbReference type="EMBL" id="MHMS01000004">
    <property type="protein sequence ID" value="OGZ32645.1"/>
    <property type="molecule type" value="Genomic_DNA"/>
</dbReference>
<proteinExistence type="predicted"/>
<organism evidence="7 8">
    <name type="scientific">Candidatus Niyogibacteria bacterium RIFCSPLOWO2_12_FULL_41_13</name>
    <dbReference type="NCBI Taxonomy" id="1801726"/>
    <lineage>
        <taxon>Bacteria</taxon>
        <taxon>Candidatus Niyogiibacteriota</taxon>
    </lineage>
</organism>
<keyword evidence="2" id="KW-0378">Hydrolase</keyword>
<evidence type="ECO:0000259" key="4">
    <source>
        <dbReference type="Pfam" id="PF07521"/>
    </source>
</evidence>
<dbReference type="Pfam" id="PF07521">
    <property type="entry name" value="RMMBL"/>
    <property type="match status" value="1"/>
</dbReference>
<evidence type="ECO:0000256" key="2">
    <source>
        <dbReference type="ARBA" id="ARBA00022801"/>
    </source>
</evidence>
<dbReference type="GO" id="GO:0046872">
    <property type="term" value="F:metal ion binding"/>
    <property type="evidence" value="ECO:0007669"/>
    <property type="project" value="UniProtKB-KW"/>
</dbReference>
<dbReference type="STRING" id="1801726.A3H02_01085"/>
<reference evidence="7 8" key="1">
    <citation type="journal article" date="2016" name="Nat. Commun.">
        <title>Thousands of microbial genomes shed light on interconnected biogeochemical processes in an aquifer system.</title>
        <authorList>
            <person name="Anantharaman K."/>
            <person name="Brown C.T."/>
            <person name="Hug L.A."/>
            <person name="Sharon I."/>
            <person name="Castelle C.J."/>
            <person name="Probst A.J."/>
            <person name="Thomas B.C."/>
            <person name="Singh A."/>
            <person name="Wilkins M.J."/>
            <person name="Karaoz U."/>
            <person name="Brodie E.L."/>
            <person name="Williams K.H."/>
            <person name="Hubbard S.S."/>
            <person name="Banfield J.F."/>
        </authorList>
    </citation>
    <scope>NUCLEOTIDE SEQUENCE [LARGE SCALE GENOMIC DNA]</scope>
</reference>
<dbReference type="AlphaFoldDB" id="A0A1G2F3M4"/>
<evidence type="ECO:0000313" key="7">
    <source>
        <dbReference type="EMBL" id="OGZ32645.1"/>
    </source>
</evidence>
<evidence type="ECO:0000313" key="8">
    <source>
        <dbReference type="Proteomes" id="UP000176787"/>
    </source>
</evidence>
<dbReference type="Pfam" id="PF17770">
    <property type="entry name" value="RNase_J_C"/>
    <property type="match status" value="1"/>
</dbReference>
<dbReference type="InterPro" id="IPR011108">
    <property type="entry name" value="RMMBL"/>
</dbReference>
<dbReference type="InterPro" id="IPR041636">
    <property type="entry name" value="RNase_J_C"/>
</dbReference>
<dbReference type="InterPro" id="IPR042173">
    <property type="entry name" value="RNase_J_2"/>
</dbReference>
<feature type="domain" description="Ribonuclease J C-terminal" evidence="5">
    <location>
        <begin position="163"/>
        <end position="265"/>
    </location>
</feature>
<dbReference type="Gene3D" id="3.10.20.580">
    <property type="match status" value="1"/>
</dbReference>
<dbReference type="Pfam" id="PF22505">
    <property type="entry name" value="RNase_J_b_CASP"/>
    <property type="match status" value="1"/>
</dbReference>
<name>A0A1G2F3M4_9BACT</name>
<dbReference type="Proteomes" id="UP000176787">
    <property type="component" value="Unassembled WGS sequence"/>
</dbReference>
<evidence type="ECO:0000259" key="6">
    <source>
        <dbReference type="Pfam" id="PF22505"/>
    </source>
</evidence>
<dbReference type="InterPro" id="IPR055132">
    <property type="entry name" value="RNase_J_b_CASP"/>
</dbReference>
<comment type="caution">
    <text evidence="7">The sequence shown here is derived from an EMBL/GenBank/DDBJ whole genome shotgun (WGS) entry which is preliminary data.</text>
</comment>
<gene>
    <name evidence="7" type="ORF">A3H02_01085</name>
</gene>
<dbReference type="Gene3D" id="3.60.15.10">
    <property type="entry name" value="Ribonuclease Z/Hydroxyacylglutathione hydrolase-like"/>
    <property type="match status" value="1"/>
</dbReference>
<keyword evidence="1" id="KW-0479">Metal-binding</keyword>
<dbReference type="Gene3D" id="3.40.50.10710">
    <property type="entry name" value="Metallo-hydrolase/oxidoreductase"/>
    <property type="match status" value="1"/>
</dbReference>
<keyword evidence="3" id="KW-0862">Zinc</keyword>
<sequence length="265" mass="30080">MIICTGAQGEPEASLARIASGEHRHIQIKKGDTVILSASVIPGNERAVQSLRDEIARQGAIIYHYKMMDIHSSGHAPIEELKTVMRFVKPKFFIPIHGYYFMRWRNAQHAQEALGLKPEQTIVSDNGRVVLLKKDSALLVEERVPANYVMVDGLGVGDVREVVLRDRQVLSADGIFVIIAVVDGATGKVRMSPDIISRGFVYLRESKELLFETRKLIRRVVEETTSKMHPVNWSWVKDVLRERISSFLFRKTQRRPMVLPVIIEV</sequence>
<feature type="domain" description="Ribonuclease J beta-CASP" evidence="6">
    <location>
        <begin position="1"/>
        <end position="53"/>
    </location>
</feature>
<dbReference type="PANTHER" id="PTHR43694:SF1">
    <property type="entry name" value="RIBONUCLEASE J"/>
    <property type="match status" value="1"/>
</dbReference>
<dbReference type="SUPFAM" id="SSF56281">
    <property type="entry name" value="Metallo-hydrolase/oxidoreductase"/>
    <property type="match status" value="1"/>
</dbReference>
<evidence type="ECO:0000256" key="3">
    <source>
        <dbReference type="ARBA" id="ARBA00022833"/>
    </source>
</evidence>
<evidence type="ECO:0000259" key="5">
    <source>
        <dbReference type="Pfam" id="PF17770"/>
    </source>
</evidence>
<feature type="domain" description="Zn-dependent metallo-hydrolase RNA specificity" evidence="4">
    <location>
        <begin position="69"/>
        <end position="101"/>
    </location>
</feature>
<evidence type="ECO:0000256" key="1">
    <source>
        <dbReference type="ARBA" id="ARBA00022723"/>
    </source>
</evidence>